<evidence type="ECO:0000313" key="6">
    <source>
        <dbReference type="EMBL" id="SHH44286.1"/>
    </source>
</evidence>
<evidence type="ECO:0000259" key="4">
    <source>
        <dbReference type="Pfam" id="PF03486"/>
    </source>
</evidence>
<proteinExistence type="predicted"/>
<evidence type="ECO:0000259" key="5">
    <source>
        <dbReference type="Pfam" id="PF22780"/>
    </source>
</evidence>
<dbReference type="STRING" id="870908.SAMN04488044_2549"/>
<dbReference type="Pfam" id="PF22780">
    <property type="entry name" value="HI0933_like_1st"/>
    <property type="match status" value="1"/>
</dbReference>
<dbReference type="InterPro" id="IPR055178">
    <property type="entry name" value="RsdA/BaiN/AoA(So)-like_dom"/>
</dbReference>
<dbReference type="PANTHER" id="PTHR42887">
    <property type="entry name" value="OS12G0638800 PROTEIN"/>
    <property type="match status" value="1"/>
</dbReference>
<keyword evidence="7" id="KW-1185">Reference proteome</keyword>
<dbReference type="Gene3D" id="1.10.8.260">
    <property type="entry name" value="HI0933 insert domain-like"/>
    <property type="match status" value="1"/>
</dbReference>
<comment type="cofactor">
    <cofactor evidence="1">
        <name>FAD</name>
        <dbReference type="ChEBI" id="CHEBI:57692"/>
    </cofactor>
</comment>
<gene>
    <name evidence="6" type="ORF">SAMN04488044_2549</name>
</gene>
<evidence type="ECO:0000256" key="2">
    <source>
        <dbReference type="ARBA" id="ARBA00022630"/>
    </source>
</evidence>
<keyword evidence="3" id="KW-0274">FAD</keyword>
<organism evidence="6 7">
    <name type="scientific">Cognatishimia maritima</name>
    <dbReference type="NCBI Taxonomy" id="870908"/>
    <lineage>
        <taxon>Bacteria</taxon>
        <taxon>Pseudomonadati</taxon>
        <taxon>Pseudomonadota</taxon>
        <taxon>Alphaproteobacteria</taxon>
        <taxon>Rhodobacterales</taxon>
        <taxon>Paracoccaceae</taxon>
        <taxon>Cognatishimia</taxon>
    </lineage>
</organism>
<name>A0A1M5T0P5_9RHOB</name>
<dbReference type="InterPro" id="IPR004792">
    <property type="entry name" value="BaiN-like"/>
</dbReference>
<feature type="domain" description="RsdA/BaiN/AoA(So)-like Rossmann fold-like" evidence="4">
    <location>
        <begin position="11"/>
        <end position="383"/>
    </location>
</feature>
<dbReference type="Proteomes" id="UP000184211">
    <property type="component" value="Unassembled WGS sequence"/>
</dbReference>
<reference evidence="7" key="1">
    <citation type="submission" date="2016-11" db="EMBL/GenBank/DDBJ databases">
        <authorList>
            <person name="Varghese N."/>
            <person name="Submissions S."/>
        </authorList>
    </citation>
    <scope>NUCLEOTIDE SEQUENCE [LARGE SCALE GENOMIC DNA]</scope>
    <source>
        <strain evidence="7">DSM 28223</strain>
    </source>
</reference>
<dbReference type="SUPFAM" id="SSF51905">
    <property type="entry name" value="FAD/NAD(P)-binding domain"/>
    <property type="match status" value="1"/>
</dbReference>
<evidence type="ECO:0008006" key="8">
    <source>
        <dbReference type="Google" id="ProtNLM"/>
    </source>
</evidence>
<dbReference type="SUPFAM" id="SSF160996">
    <property type="entry name" value="HI0933 insert domain-like"/>
    <property type="match status" value="1"/>
</dbReference>
<dbReference type="Gene3D" id="2.40.30.10">
    <property type="entry name" value="Translation factors"/>
    <property type="match status" value="1"/>
</dbReference>
<sequence>MNNEAPSPKTALIIGAGPAGLMAADVLSARGHKVVVAESKPSVARKLLMAGKSGLNLTKDEPLDQFLDSYGEARSVLQPIVSAFGPPEVQAWAESLDQEVFTGSTGRVFPKAMKASPLLRNWLGKLAQQGVEVKTRHRWVGMKDGYVFETPDGRLTMKADAVVLACGGSSWARLGSDGAWMDFVDLPIAPIKPTNMGFDVAWSTHMEKYFGTPVKGVRLMAGPQESRGEFVISKTGIEGGGVYELSRFIRDGETLQIDLLPDMTIENIRKRMEIPRGKASLSNHLRKTLKLDPVKQALLMEFGRPLPSDLAPMLKALPISLRGPRSLDQAISTAGGLPFDVLDENLMVRTQPGVFAAGEMLDWEAPTGGYLLTACLATGRWAGLRAAEWLSA</sequence>
<dbReference type="Pfam" id="PF03486">
    <property type="entry name" value="HI0933_like"/>
    <property type="match status" value="1"/>
</dbReference>
<dbReference type="PANTHER" id="PTHR42887:SF1">
    <property type="entry name" value="BLR3961 PROTEIN"/>
    <property type="match status" value="1"/>
</dbReference>
<feature type="domain" description="RsdA/BaiN/AoA(So)-like insert" evidence="5">
    <location>
        <begin position="192"/>
        <end position="332"/>
    </location>
</feature>
<protein>
    <recommendedName>
        <fullName evidence="8">TIGR03862 family flavoprotein</fullName>
    </recommendedName>
</protein>
<dbReference type="NCBIfam" id="TIGR03862">
    <property type="entry name" value="flavo_PP4765"/>
    <property type="match status" value="1"/>
</dbReference>
<dbReference type="InterPro" id="IPR023166">
    <property type="entry name" value="BaiN-like_dom_sf"/>
</dbReference>
<evidence type="ECO:0000256" key="1">
    <source>
        <dbReference type="ARBA" id="ARBA00001974"/>
    </source>
</evidence>
<dbReference type="InterPro" id="IPR057661">
    <property type="entry name" value="RsdA/BaiN/AoA(So)_Rossmann"/>
</dbReference>
<dbReference type="AlphaFoldDB" id="A0A1M5T0P5"/>
<keyword evidence="2" id="KW-0285">Flavoprotein</keyword>
<dbReference type="InterPro" id="IPR022460">
    <property type="entry name" value="Flavoprotein_PP4765"/>
</dbReference>
<evidence type="ECO:0000256" key="3">
    <source>
        <dbReference type="ARBA" id="ARBA00022827"/>
    </source>
</evidence>
<evidence type="ECO:0000313" key="7">
    <source>
        <dbReference type="Proteomes" id="UP000184211"/>
    </source>
</evidence>
<dbReference type="NCBIfam" id="TIGR00275">
    <property type="entry name" value="aminoacetone oxidase family FAD-binding enzyme"/>
    <property type="match status" value="1"/>
</dbReference>
<accession>A0A1M5T0P5</accession>
<dbReference type="RefSeq" id="WP_278246311.1">
    <property type="nucleotide sequence ID" value="NZ_FQWM01000005.1"/>
</dbReference>
<dbReference type="Gene3D" id="3.50.50.60">
    <property type="entry name" value="FAD/NAD(P)-binding domain"/>
    <property type="match status" value="1"/>
</dbReference>
<dbReference type="InterPro" id="IPR036188">
    <property type="entry name" value="FAD/NAD-bd_sf"/>
</dbReference>
<dbReference type="EMBL" id="FQWM01000005">
    <property type="protein sequence ID" value="SHH44286.1"/>
    <property type="molecule type" value="Genomic_DNA"/>
</dbReference>